<evidence type="ECO:0000256" key="1">
    <source>
        <dbReference type="ARBA" id="ARBA00004651"/>
    </source>
</evidence>
<feature type="transmembrane region" description="Helical" evidence="6">
    <location>
        <begin position="383"/>
        <end position="403"/>
    </location>
</feature>
<feature type="transmembrane region" description="Helical" evidence="6">
    <location>
        <begin position="142"/>
        <end position="166"/>
    </location>
</feature>
<evidence type="ECO:0000256" key="4">
    <source>
        <dbReference type="ARBA" id="ARBA00022989"/>
    </source>
</evidence>
<evidence type="ECO:0000256" key="2">
    <source>
        <dbReference type="ARBA" id="ARBA00022475"/>
    </source>
</evidence>
<feature type="transmembrane region" description="Helical" evidence="6">
    <location>
        <begin position="355"/>
        <end position="377"/>
    </location>
</feature>
<name>A3VEI3_9RHOB</name>
<feature type="transmembrane region" description="Helical" evidence="6">
    <location>
        <begin position="47"/>
        <end position="69"/>
    </location>
</feature>
<evidence type="ECO:0000256" key="3">
    <source>
        <dbReference type="ARBA" id="ARBA00022692"/>
    </source>
</evidence>
<feature type="transmembrane region" description="Helical" evidence="6">
    <location>
        <begin position="442"/>
        <end position="465"/>
    </location>
</feature>
<reference evidence="7 8" key="1">
    <citation type="journal article" date="2010" name="J. Bacteriol.">
        <title>Genome sequences of Pelagibaca bermudensis HTCC2601T and Maritimibacter alkaliphilus HTCC2654T, the type strains of two marine Roseobacter genera.</title>
        <authorList>
            <person name="Thrash J.C."/>
            <person name="Cho J.C."/>
            <person name="Ferriera S."/>
            <person name="Johnson J."/>
            <person name="Vergin K.L."/>
            <person name="Giovannoni S.J."/>
        </authorList>
    </citation>
    <scope>NUCLEOTIDE SEQUENCE [LARGE SCALE GENOMIC DNA]</scope>
    <source>
        <strain evidence="7 8">HTCC2654</strain>
    </source>
</reference>
<feature type="transmembrane region" description="Helical" evidence="6">
    <location>
        <begin position="109"/>
        <end position="130"/>
    </location>
</feature>
<gene>
    <name evidence="7" type="ORF">RB2654_09634</name>
</gene>
<dbReference type="InterPro" id="IPR050833">
    <property type="entry name" value="Poly_Biosynth_Transport"/>
</dbReference>
<keyword evidence="4 6" id="KW-1133">Transmembrane helix</keyword>
<evidence type="ECO:0000313" key="7">
    <source>
        <dbReference type="EMBL" id="EAQ13321.1"/>
    </source>
</evidence>
<feature type="transmembrane region" description="Helical" evidence="6">
    <location>
        <begin position="172"/>
        <end position="190"/>
    </location>
</feature>
<evidence type="ECO:0000313" key="8">
    <source>
        <dbReference type="Proteomes" id="UP000002931"/>
    </source>
</evidence>
<organism evidence="7 8">
    <name type="scientific">Maritimibacter alkaliphilus HTCC2654</name>
    <dbReference type="NCBI Taxonomy" id="314271"/>
    <lineage>
        <taxon>Bacteria</taxon>
        <taxon>Pseudomonadati</taxon>
        <taxon>Pseudomonadota</taxon>
        <taxon>Alphaproteobacteria</taxon>
        <taxon>Rhodobacterales</taxon>
        <taxon>Roseobacteraceae</taxon>
        <taxon>Maritimibacter</taxon>
    </lineage>
</organism>
<evidence type="ECO:0000256" key="5">
    <source>
        <dbReference type="ARBA" id="ARBA00023136"/>
    </source>
</evidence>
<dbReference type="Pfam" id="PF13440">
    <property type="entry name" value="Polysacc_synt_3"/>
    <property type="match status" value="1"/>
</dbReference>
<feature type="transmembrane region" description="Helical" evidence="6">
    <location>
        <begin position="12"/>
        <end position="35"/>
    </location>
</feature>
<keyword evidence="3 6" id="KW-0812">Transmembrane</keyword>
<feature type="transmembrane region" description="Helical" evidence="6">
    <location>
        <begin position="415"/>
        <end position="436"/>
    </location>
</feature>
<sequence length="475" mass="50016">MARAMFAKLGEPYVVGVASRIFGQVIAFVSVAVASRYLDLEVFGTYALAWAAAVIGNTFVFTGLYQALLRSRDFERERDTLLWLLLTVGCAFAIVLVAFGLLSGGFATAQGYALLAFAPIPLLSAPAAWWEAQLVRAKRVRAASLYVLVAETAALAVAILMLTSGWQIEALIAARYAAVLAGVVLTGALVRRLPRLAFRRDTVRTARRTALPLWGTSTVHLFTNYGADIILGAFSPAAMVGAYRGGARIAITASNLVLQPLTMLSWSRFTDIEKSGESLAAMRASWADNMALGAAILWPMNAAVAMLAPALVVTILDETWLAAAGVVAILSVSRAIGFGGALLEPVMMTVGNGRLQFLIRLWGAGTLLILLLAFARFGAEPAAFAHLASSVLVATLSLVAIARTLEMPVAYMAKAFAPGLALTGVVLAVILASGTLIDGGGIATGLALKIGAIVLAWSGLMIVFLTRRILVLPKP</sequence>
<evidence type="ECO:0000256" key="6">
    <source>
        <dbReference type="SAM" id="Phobius"/>
    </source>
</evidence>
<dbReference type="GO" id="GO:0005886">
    <property type="term" value="C:plasma membrane"/>
    <property type="evidence" value="ECO:0007669"/>
    <property type="project" value="UniProtKB-SubCell"/>
</dbReference>
<dbReference type="PANTHER" id="PTHR30250:SF11">
    <property type="entry name" value="O-ANTIGEN TRANSPORTER-RELATED"/>
    <property type="match status" value="1"/>
</dbReference>
<dbReference type="eggNOG" id="COG2244">
    <property type="taxonomic scope" value="Bacteria"/>
</dbReference>
<dbReference type="Proteomes" id="UP000002931">
    <property type="component" value="Unassembled WGS sequence"/>
</dbReference>
<dbReference type="STRING" id="314271.RB2654_09634"/>
<dbReference type="AlphaFoldDB" id="A3VEI3"/>
<accession>A3VEI3</accession>
<feature type="transmembrane region" description="Helical" evidence="6">
    <location>
        <begin position="322"/>
        <end position="343"/>
    </location>
</feature>
<dbReference type="HOGENOM" id="CLU_579778_0_0_5"/>
<dbReference type="EMBL" id="AAMT01000005">
    <property type="protein sequence ID" value="EAQ13321.1"/>
    <property type="molecule type" value="Genomic_DNA"/>
</dbReference>
<keyword evidence="2" id="KW-1003">Cell membrane</keyword>
<keyword evidence="5 6" id="KW-0472">Membrane</keyword>
<feature type="transmembrane region" description="Helical" evidence="6">
    <location>
        <begin position="81"/>
        <end position="103"/>
    </location>
</feature>
<keyword evidence="8" id="KW-1185">Reference proteome</keyword>
<dbReference type="PANTHER" id="PTHR30250">
    <property type="entry name" value="PST FAMILY PREDICTED COLANIC ACID TRANSPORTER"/>
    <property type="match status" value="1"/>
</dbReference>
<comment type="subcellular location">
    <subcellularLocation>
        <location evidence="1">Cell membrane</location>
        <topology evidence="1">Multi-pass membrane protein</topology>
    </subcellularLocation>
</comment>
<comment type="caution">
    <text evidence="7">The sequence shown here is derived from an EMBL/GenBank/DDBJ whole genome shotgun (WGS) entry which is preliminary data.</text>
</comment>
<evidence type="ECO:0008006" key="9">
    <source>
        <dbReference type="Google" id="ProtNLM"/>
    </source>
</evidence>
<protein>
    <recommendedName>
        <fullName evidence="9">Polysaccharide biosynthesis protein</fullName>
    </recommendedName>
</protein>
<proteinExistence type="predicted"/>
<feature type="transmembrane region" description="Helical" evidence="6">
    <location>
        <begin position="291"/>
        <end position="316"/>
    </location>
</feature>